<accession>A0ACB9ZHS0</accession>
<reference evidence="1" key="1">
    <citation type="submission" date="2022-07" db="EMBL/GenBank/DDBJ databases">
        <title>Venturia canescens Genome.</title>
        <authorList>
            <person name="Burke G.R."/>
            <person name="Simmonds T.J."/>
            <person name="Geib S.M."/>
        </authorList>
    </citation>
    <scope>NUCLEOTIDE SEQUENCE</scope>
    <source>
        <strain evidence="1">UGA</strain>
    </source>
</reference>
<proteinExistence type="predicted"/>
<name>A0ACB9ZHS0_9HYME</name>
<evidence type="ECO:0000313" key="2">
    <source>
        <dbReference type="Proteomes" id="UP000824380"/>
    </source>
</evidence>
<organism evidence="1 2">
    <name type="scientific">Venturia canescens</name>
    <dbReference type="NCBI Taxonomy" id="32260"/>
    <lineage>
        <taxon>Eukaryota</taxon>
        <taxon>Metazoa</taxon>
        <taxon>Ecdysozoa</taxon>
        <taxon>Arthropoda</taxon>
        <taxon>Hexapoda</taxon>
        <taxon>Insecta</taxon>
        <taxon>Pterygota</taxon>
        <taxon>Neoptera</taxon>
        <taxon>Endopterygota</taxon>
        <taxon>Hymenoptera</taxon>
        <taxon>Apocrita</taxon>
        <taxon>Ichneumonoidea</taxon>
        <taxon>Ichneumonidae</taxon>
        <taxon>Campopleginae</taxon>
        <taxon>Dusona group</taxon>
        <taxon>Venturia</taxon>
    </lineage>
</organism>
<dbReference type="EMBL" id="CM033500">
    <property type="protein sequence ID" value="KAI5630612.1"/>
    <property type="molecule type" value="Genomic_DNA"/>
</dbReference>
<gene>
    <name evidence="1" type="ORF">KP791_000043</name>
</gene>
<evidence type="ECO:0000313" key="1">
    <source>
        <dbReference type="EMBL" id="KAI5630612.1"/>
    </source>
</evidence>
<comment type="caution">
    <text evidence="1">The sequence shown here is derived from an EMBL/GenBank/DDBJ whole genome shotgun (WGS) entry which is preliminary data.</text>
</comment>
<dbReference type="Proteomes" id="UP000824380">
    <property type="component" value="Chromosome 4"/>
</dbReference>
<sequence>MFVKFANTDGLVMDAEEPYTDTEIPLELGTCIFLPDGLVFVDRHPGDTATRLYTQGIIDCIRFAQQIYKAEEGCQIHLPRMHSSLLAEAEVQQQLYKLAKKVNILVI</sequence>
<keyword evidence="2" id="KW-1185">Reference proteome</keyword>
<protein>
    <submittedName>
        <fullName evidence="1">OrNVorf123-like</fullName>
    </submittedName>
</protein>